<gene>
    <name evidence="3" type="ORF">BDN71DRAFT_111272</name>
</gene>
<feature type="region of interest" description="Disordered" evidence="1">
    <location>
        <begin position="435"/>
        <end position="480"/>
    </location>
</feature>
<evidence type="ECO:0000313" key="3">
    <source>
        <dbReference type="EMBL" id="KAF9491036.1"/>
    </source>
</evidence>
<dbReference type="InterPro" id="IPR003593">
    <property type="entry name" value="AAA+_ATPase"/>
</dbReference>
<dbReference type="GO" id="GO:0003677">
    <property type="term" value="F:DNA binding"/>
    <property type="evidence" value="ECO:0007669"/>
    <property type="project" value="TreeGrafter"/>
</dbReference>
<dbReference type="PANTHER" id="PTHR23389:SF21">
    <property type="entry name" value="ATPASE FAMILY AAA DOMAIN-CONTAINING PROTEIN 5"/>
    <property type="match status" value="1"/>
</dbReference>
<feature type="compositionally biased region" description="Basic and acidic residues" evidence="1">
    <location>
        <begin position="76"/>
        <end position="96"/>
    </location>
</feature>
<feature type="compositionally biased region" description="Low complexity" evidence="1">
    <location>
        <begin position="310"/>
        <end position="321"/>
    </location>
</feature>
<feature type="region of interest" description="Disordered" evidence="1">
    <location>
        <begin position="622"/>
        <end position="656"/>
    </location>
</feature>
<dbReference type="EMBL" id="MU154628">
    <property type="protein sequence ID" value="KAF9491036.1"/>
    <property type="molecule type" value="Genomic_DNA"/>
</dbReference>
<dbReference type="PANTHER" id="PTHR23389">
    <property type="entry name" value="CHROMOSOME TRANSMISSION FIDELITY FACTOR 18"/>
    <property type="match status" value="1"/>
</dbReference>
<dbReference type="SMART" id="SM00382">
    <property type="entry name" value="AAA"/>
    <property type="match status" value="1"/>
</dbReference>
<dbReference type="InterPro" id="IPR027417">
    <property type="entry name" value="P-loop_NTPase"/>
</dbReference>
<evidence type="ECO:0000259" key="2">
    <source>
        <dbReference type="SMART" id="SM00382"/>
    </source>
</evidence>
<feature type="domain" description="AAA+ ATPase" evidence="2">
    <location>
        <begin position="538"/>
        <end position="726"/>
    </location>
</feature>
<evidence type="ECO:0000313" key="4">
    <source>
        <dbReference type="Proteomes" id="UP000807025"/>
    </source>
</evidence>
<feature type="region of interest" description="Disordered" evidence="1">
    <location>
        <begin position="1"/>
        <end position="152"/>
    </location>
</feature>
<feature type="compositionally biased region" description="Polar residues" evidence="1">
    <location>
        <begin position="97"/>
        <end position="107"/>
    </location>
</feature>
<evidence type="ECO:0000256" key="1">
    <source>
        <dbReference type="SAM" id="MobiDB-lite"/>
    </source>
</evidence>
<feature type="compositionally biased region" description="Pro residues" evidence="1">
    <location>
        <begin position="138"/>
        <end position="149"/>
    </location>
</feature>
<dbReference type="AlphaFoldDB" id="A0A9P5ZP01"/>
<proteinExistence type="predicted"/>
<feature type="region of interest" description="Disordered" evidence="1">
    <location>
        <begin position="174"/>
        <end position="321"/>
    </location>
</feature>
<name>A0A9P5ZP01_PLEER</name>
<accession>A0A9P5ZP01</accession>
<dbReference type="Gene3D" id="3.40.50.300">
    <property type="entry name" value="P-loop containing nucleotide triphosphate hydrolases"/>
    <property type="match status" value="1"/>
</dbReference>
<dbReference type="GO" id="GO:0005634">
    <property type="term" value="C:nucleus"/>
    <property type="evidence" value="ECO:0007669"/>
    <property type="project" value="TreeGrafter"/>
</dbReference>
<feature type="compositionally biased region" description="Low complexity" evidence="1">
    <location>
        <begin position="111"/>
        <end position="137"/>
    </location>
</feature>
<dbReference type="SUPFAM" id="SSF52540">
    <property type="entry name" value="P-loop containing nucleoside triphosphate hydrolases"/>
    <property type="match status" value="1"/>
</dbReference>
<dbReference type="Proteomes" id="UP000807025">
    <property type="component" value="Unassembled WGS sequence"/>
</dbReference>
<feature type="compositionally biased region" description="Basic residues" evidence="1">
    <location>
        <begin position="1"/>
        <end position="10"/>
    </location>
</feature>
<feature type="compositionally biased region" description="Basic residues" evidence="1">
    <location>
        <begin position="459"/>
        <end position="478"/>
    </location>
</feature>
<reference evidence="3" key="1">
    <citation type="submission" date="2020-11" db="EMBL/GenBank/DDBJ databases">
        <authorList>
            <consortium name="DOE Joint Genome Institute"/>
            <person name="Ahrendt S."/>
            <person name="Riley R."/>
            <person name="Andreopoulos W."/>
            <person name="Labutti K."/>
            <person name="Pangilinan J."/>
            <person name="Ruiz-Duenas F.J."/>
            <person name="Barrasa J.M."/>
            <person name="Sanchez-Garcia M."/>
            <person name="Camarero S."/>
            <person name="Miyauchi S."/>
            <person name="Serrano A."/>
            <person name="Linde D."/>
            <person name="Babiker R."/>
            <person name="Drula E."/>
            <person name="Ayuso-Fernandez I."/>
            <person name="Pacheco R."/>
            <person name="Padilla G."/>
            <person name="Ferreira P."/>
            <person name="Barriuso J."/>
            <person name="Kellner H."/>
            <person name="Castanera R."/>
            <person name="Alfaro M."/>
            <person name="Ramirez L."/>
            <person name="Pisabarro A.G."/>
            <person name="Kuo A."/>
            <person name="Tritt A."/>
            <person name="Lipzen A."/>
            <person name="He G."/>
            <person name="Yan M."/>
            <person name="Ng V."/>
            <person name="Cullen D."/>
            <person name="Martin F."/>
            <person name="Rosso M.-N."/>
            <person name="Henrissat B."/>
            <person name="Hibbett D."/>
            <person name="Martinez A.T."/>
            <person name="Grigoriev I.V."/>
        </authorList>
    </citation>
    <scope>NUCLEOTIDE SEQUENCE</scope>
    <source>
        <strain evidence="3">ATCC 90797</strain>
    </source>
</reference>
<organism evidence="3 4">
    <name type="scientific">Pleurotus eryngii</name>
    <name type="common">Boletus of the steppes</name>
    <dbReference type="NCBI Taxonomy" id="5323"/>
    <lineage>
        <taxon>Eukaryota</taxon>
        <taxon>Fungi</taxon>
        <taxon>Dikarya</taxon>
        <taxon>Basidiomycota</taxon>
        <taxon>Agaricomycotina</taxon>
        <taxon>Agaricomycetes</taxon>
        <taxon>Agaricomycetidae</taxon>
        <taxon>Agaricales</taxon>
        <taxon>Pleurotineae</taxon>
        <taxon>Pleurotaceae</taxon>
        <taxon>Pleurotus</taxon>
    </lineage>
</organism>
<keyword evidence="4" id="KW-1185">Reference proteome</keyword>
<feature type="compositionally biased region" description="Polar residues" evidence="1">
    <location>
        <begin position="636"/>
        <end position="656"/>
    </location>
</feature>
<protein>
    <recommendedName>
        <fullName evidence="2">AAA+ ATPase domain-containing protein</fullName>
    </recommendedName>
</protein>
<dbReference type="OrthoDB" id="8964853at2759"/>
<feature type="compositionally biased region" description="Polar residues" evidence="1">
    <location>
        <begin position="237"/>
        <end position="246"/>
    </location>
</feature>
<comment type="caution">
    <text evidence="3">The sequence shown here is derived from an EMBL/GenBank/DDBJ whole genome shotgun (WGS) entry which is preliminary data.</text>
</comment>
<sequence length="1012" mass="110912">MAAKRSATKKKAPELSQRQSTLHAHFTRRLRSPSLEKDPDIPAPVVQDAMHPDPAWQPPATRDSDYNEDTSLLLETRSDIPHDAESSNGDLAEHNDQSTTASDTDVLTQYPASPLSSLPVSPQTSTSSSPEIVLVNLPEPPPPVPPPRVHPFFTRKAAKTPEVPPELIHVVDDDDNVVPESSVPLREPSIEITCPSPPSNPSSQGLRYESPILVDSSPVKPSGPPVGLPSKPLIRVTPSTKGTSLPPQKVHPMFAPRPANLREPSPLVPDRAVQRPAPFPDADSQHVRGNLSSFSPRPHGVPKKDAAKARSQSRSPLSPSVLSSLIKDDSHVGLPSKTLLIQPDFVSEEQEAYLASIPKAHVQTHPAIGRIVASLNQDTASLRPVPPSSSQMLWSDRWRPSHADEVLGNEQSALYLRDWLSALQLQITSILPSTARGDSKQANGLKSSSKSKKPAEKRGTKRPRVIRAVDKKRSRKKRRIDEEDDNDWIVADDIPEADLFPEDSLEDLQPARRIYRQESVPIEHTPPSSQPVYKFDSLSNTILLTGPSGVGKTAAIYACAEELGWDVFEVYPGIGKRGGANLDNLVGEVGKSHLVGTSMRRHADMNVGAEKESPNLFLRKKSRKMKTIDSEEEDNSTPFNNGTPPNELMDSSTGETLGSGEVRQSIVLLEEVDILFRDDTNFWPVVTNFIKDCRRPVVCTCNDPSLVPVDDLPLQATLQFVHPDPDMTVSFLQALCCVEGTLVDRASLARLYESEHPIDDVDIHDSKVTGTTSIFPHFDVRRTINSLQLWLSGSGNPARAAQGICRDQSLVDLMFSGNVAGASDDADSQSLRAPFHAEFLSFLDSHLVRHPTDSVEALWHNTTELSHDDEIGHTVLVSPSRPLSVHDGLGMYDRDTLIAEGAIRCARGMLKTIVDQGMFRPRELFRARVGYHSQVVAVLGGVLPEAILQHPSILHLEYGPWVRVMIAADDAEEAFVLSQSRGGRTTRNSLGYVRHIGLGASEREQLSRSGLE</sequence>